<keyword evidence="3" id="KW-1185">Reference proteome</keyword>
<reference evidence="2 3" key="1">
    <citation type="submission" date="2019-02" db="EMBL/GenBank/DDBJ databases">
        <title>Deep-cultivation of Planctomycetes and their phenomic and genomic characterization uncovers novel biology.</title>
        <authorList>
            <person name="Wiegand S."/>
            <person name="Jogler M."/>
            <person name="Boedeker C."/>
            <person name="Pinto D."/>
            <person name="Vollmers J."/>
            <person name="Rivas-Marin E."/>
            <person name="Kohn T."/>
            <person name="Peeters S.H."/>
            <person name="Heuer A."/>
            <person name="Rast P."/>
            <person name="Oberbeckmann S."/>
            <person name="Bunk B."/>
            <person name="Jeske O."/>
            <person name="Meyerdierks A."/>
            <person name="Storesund J.E."/>
            <person name="Kallscheuer N."/>
            <person name="Luecker S."/>
            <person name="Lage O.M."/>
            <person name="Pohl T."/>
            <person name="Merkel B.J."/>
            <person name="Hornburger P."/>
            <person name="Mueller R.-W."/>
            <person name="Bruemmer F."/>
            <person name="Labrenz M."/>
            <person name="Spormann A.M."/>
            <person name="Op den Camp H."/>
            <person name="Overmann J."/>
            <person name="Amann R."/>
            <person name="Jetten M.S.M."/>
            <person name="Mascher T."/>
            <person name="Medema M.H."/>
            <person name="Devos D.P."/>
            <person name="Kaster A.-K."/>
            <person name="Ovreas L."/>
            <person name="Rohde M."/>
            <person name="Galperin M.Y."/>
            <person name="Jogler C."/>
        </authorList>
    </citation>
    <scope>NUCLEOTIDE SEQUENCE [LARGE SCALE GENOMIC DNA]</scope>
    <source>
        <strain evidence="2 3">HG15A2</strain>
    </source>
</reference>
<feature type="compositionally biased region" description="Polar residues" evidence="1">
    <location>
        <begin position="116"/>
        <end position="135"/>
    </location>
</feature>
<dbReference type="InterPro" id="IPR036412">
    <property type="entry name" value="HAD-like_sf"/>
</dbReference>
<evidence type="ECO:0000313" key="3">
    <source>
        <dbReference type="Proteomes" id="UP000319852"/>
    </source>
</evidence>
<sequence length="141" mass="15582">MCRRAFTSVDRYRSQSTSNSPSCWIASRLYKELVYQPLLELLAYLRANGFKTFSISGGGIEFMRPWTEATYGIPPEPVIGSSVKTRYEVRDGKAVIVPLPEIDFIDDTPGEIGPSSIRSKTVSGSTQATRNSESHTVLKAS</sequence>
<dbReference type="RefSeq" id="WP_246117885.1">
    <property type="nucleotide sequence ID" value="NZ_CP036263.1"/>
</dbReference>
<evidence type="ECO:0000256" key="1">
    <source>
        <dbReference type="SAM" id="MobiDB-lite"/>
    </source>
</evidence>
<gene>
    <name evidence="2" type="ORF">HG15A2_10520</name>
</gene>
<organism evidence="2 3">
    <name type="scientific">Adhaeretor mobilis</name>
    <dbReference type="NCBI Taxonomy" id="1930276"/>
    <lineage>
        <taxon>Bacteria</taxon>
        <taxon>Pseudomonadati</taxon>
        <taxon>Planctomycetota</taxon>
        <taxon>Planctomycetia</taxon>
        <taxon>Pirellulales</taxon>
        <taxon>Lacipirellulaceae</taxon>
        <taxon>Adhaeretor</taxon>
    </lineage>
</organism>
<dbReference type="AlphaFoldDB" id="A0A517MSC8"/>
<dbReference type="KEGG" id="amob:HG15A2_10520"/>
<feature type="region of interest" description="Disordered" evidence="1">
    <location>
        <begin position="107"/>
        <end position="141"/>
    </location>
</feature>
<accession>A0A517MSC8</accession>
<dbReference type="Proteomes" id="UP000319852">
    <property type="component" value="Chromosome"/>
</dbReference>
<dbReference type="InterPro" id="IPR023214">
    <property type="entry name" value="HAD_sf"/>
</dbReference>
<dbReference type="SUPFAM" id="SSF56784">
    <property type="entry name" value="HAD-like"/>
    <property type="match status" value="1"/>
</dbReference>
<dbReference type="CDD" id="cd01427">
    <property type="entry name" value="HAD_like"/>
    <property type="match status" value="1"/>
</dbReference>
<proteinExistence type="predicted"/>
<dbReference type="EMBL" id="CP036263">
    <property type="protein sequence ID" value="QDS97785.1"/>
    <property type="molecule type" value="Genomic_DNA"/>
</dbReference>
<dbReference type="Gene3D" id="3.40.50.1000">
    <property type="entry name" value="HAD superfamily/HAD-like"/>
    <property type="match status" value="1"/>
</dbReference>
<evidence type="ECO:0000313" key="2">
    <source>
        <dbReference type="EMBL" id="QDS97785.1"/>
    </source>
</evidence>
<protein>
    <submittedName>
        <fullName evidence="2">Uncharacterized protein</fullName>
    </submittedName>
</protein>
<name>A0A517MSC8_9BACT</name>